<sequence length="346" mass="40575">MDCVMLENENNELRGQKRKLEDYITEKRCKKAKMEQKLKETVAKSKEITGKFQKKSKGLVQKLTKVRKDKKSRGPAKSKTFVDYSKRHQTRTRKQMITDCETSLSFLGLHNFVATKVEVFNEYTQEYESLTLEIDDVNFLLYTKERFNISNDTYHELCMICKELCRSGKVQERIKALNSKWNLSSTPNDTRGIQRSIKEWLEIRLQTLVKNMGTEQFEIEWFLGGDWKFLVVVVFVLPVLVWHVPEFIQMYGCITPFAQHGFDKFNDKTTKNYFRSTIQRRLDALRKIVQKRNRIEYLEDLGCQKGKRSVTCGNCNLESHNIKICSSPFSSCVFKPYCSPLHQCSS</sequence>
<gene>
    <name evidence="2" type="ORF">P5673_033708</name>
</gene>
<name>A0AAD9PPK8_ACRCE</name>
<evidence type="ECO:0000313" key="3">
    <source>
        <dbReference type="Proteomes" id="UP001249851"/>
    </source>
</evidence>
<reference evidence="2" key="2">
    <citation type="journal article" date="2023" name="Science">
        <title>Genomic signatures of disease resistance in endangered staghorn corals.</title>
        <authorList>
            <person name="Vollmer S.V."/>
            <person name="Selwyn J.D."/>
            <person name="Despard B.A."/>
            <person name="Roesel C.L."/>
        </authorList>
    </citation>
    <scope>NUCLEOTIDE SEQUENCE</scope>
    <source>
        <strain evidence="2">K2</strain>
    </source>
</reference>
<accession>A0AAD9PPK8</accession>
<dbReference type="AlphaFoldDB" id="A0AAD9PPK8"/>
<reference evidence="2" key="1">
    <citation type="journal article" date="2023" name="G3 (Bethesda)">
        <title>Whole genome assembly and annotation of the endangered Caribbean coral Acropora cervicornis.</title>
        <authorList>
            <person name="Selwyn J.D."/>
            <person name="Vollmer S.V."/>
        </authorList>
    </citation>
    <scope>NUCLEOTIDE SEQUENCE</scope>
    <source>
        <strain evidence="2">K2</strain>
    </source>
</reference>
<comment type="caution">
    <text evidence="2">The sequence shown here is derived from an EMBL/GenBank/DDBJ whole genome shotgun (WGS) entry which is preliminary data.</text>
</comment>
<keyword evidence="3" id="KW-1185">Reference proteome</keyword>
<dbReference type="EMBL" id="JARQWQ010000338">
    <property type="protein sequence ID" value="KAK2546682.1"/>
    <property type="molecule type" value="Genomic_DNA"/>
</dbReference>
<proteinExistence type="predicted"/>
<protein>
    <submittedName>
        <fullName evidence="2">Uncharacterized protein</fullName>
    </submittedName>
</protein>
<dbReference type="Proteomes" id="UP001249851">
    <property type="component" value="Unassembled WGS sequence"/>
</dbReference>
<evidence type="ECO:0000256" key="1">
    <source>
        <dbReference type="SAM" id="Coils"/>
    </source>
</evidence>
<organism evidence="2 3">
    <name type="scientific">Acropora cervicornis</name>
    <name type="common">Staghorn coral</name>
    <dbReference type="NCBI Taxonomy" id="6130"/>
    <lineage>
        <taxon>Eukaryota</taxon>
        <taxon>Metazoa</taxon>
        <taxon>Cnidaria</taxon>
        <taxon>Anthozoa</taxon>
        <taxon>Hexacorallia</taxon>
        <taxon>Scleractinia</taxon>
        <taxon>Astrocoeniina</taxon>
        <taxon>Acroporidae</taxon>
        <taxon>Acropora</taxon>
    </lineage>
</organism>
<feature type="coiled-coil region" evidence="1">
    <location>
        <begin position="3"/>
        <end position="44"/>
    </location>
</feature>
<keyword evidence="1" id="KW-0175">Coiled coil</keyword>
<evidence type="ECO:0000313" key="2">
    <source>
        <dbReference type="EMBL" id="KAK2546682.1"/>
    </source>
</evidence>